<accession>A0A0N8IB11</accession>
<comment type="similarity">
    <text evidence="3 10">Belongs to the FliL family.</text>
</comment>
<evidence type="ECO:0000256" key="1">
    <source>
        <dbReference type="ARBA" id="ARBA00002254"/>
    </source>
</evidence>
<gene>
    <name evidence="11" type="ORF">AKJ29_04235</name>
</gene>
<dbReference type="RefSeq" id="WP_055192846.1">
    <property type="nucleotide sequence ID" value="NZ_FPBS01000003.1"/>
</dbReference>
<dbReference type="STRING" id="154981.AKJ29_04235"/>
<keyword evidence="10" id="KW-0997">Cell inner membrane</keyword>
<evidence type="ECO:0000256" key="6">
    <source>
        <dbReference type="ARBA" id="ARBA00022692"/>
    </source>
</evidence>
<keyword evidence="4" id="KW-1003">Cell membrane</keyword>
<evidence type="ECO:0000256" key="9">
    <source>
        <dbReference type="ARBA" id="ARBA00023136"/>
    </source>
</evidence>
<comment type="function">
    <text evidence="1 10">Controls the rotational direction of flagella during chemotaxis.</text>
</comment>
<evidence type="ECO:0000256" key="2">
    <source>
        <dbReference type="ARBA" id="ARBA00004162"/>
    </source>
</evidence>
<keyword evidence="11" id="KW-0282">Flagellum</keyword>
<feature type="transmembrane region" description="Helical" evidence="10">
    <location>
        <begin position="23"/>
        <end position="45"/>
    </location>
</feature>
<dbReference type="AlphaFoldDB" id="A0A0N8IB11"/>
<dbReference type="GO" id="GO:0006935">
    <property type="term" value="P:chemotaxis"/>
    <property type="evidence" value="ECO:0007669"/>
    <property type="project" value="UniProtKB-KW"/>
</dbReference>
<evidence type="ECO:0000256" key="10">
    <source>
        <dbReference type="RuleBase" id="RU364125"/>
    </source>
</evidence>
<evidence type="ECO:0000256" key="4">
    <source>
        <dbReference type="ARBA" id="ARBA00022475"/>
    </source>
</evidence>
<dbReference type="InterPro" id="IPR005503">
    <property type="entry name" value="FliL"/>
</dbReference>
<reference evidence="11 12" key="1">
    <citation type="submission" date="2015-09" db="EMBL/GenBank/DDBJ databases">
        <title>Draft genome sequence of Aliiroseovarius crassostreae CV919-312TSm, the causative agent of Roseovarius Oyster Disease (formerly Juvenile Oyster Disease).</title>
        <authorList>
            <person name="Kessner L."/>
            <person name="Spinard E."/>
            <person name="Nelson D."/>
        </authorList>
    </citation>
    <scope>NUCLEOTIDE SEQUENCE [LARGE SCALE GENOMIC DNA]</scope>
    <source>
        <strain evidence="11 12">CV919-312</strain>
    </source>
</reference>
<proteinExistence type="inferred from homology"/>
<protein>
    <recommendedName>
        <fullName evidence="10">Flagellar protein FliL</fullName>
    </recommendedName>
</protein>
<evidence type="ECO:0000256" key="8">
    <source>
        <dbReference type="ARBA" id="ARBA00022989"/>
    </source>
</evidence>
<dbReference type="GO" id="GO:0071978">
    <property type="term" value="P:bacterial-type flagellum-dependent swarming motility"/>
    <property type="evidence" value="ECO:0007669"/>
    <property type="project" value="TreeGrafter"/>
</dbReference>
<dbReference type="Pfam" id="PF03748">
    <property type="entry name" value="FliL"/>
    <property type="match status" value="1"/>
</dbReference>
<dbReference type="Proteomes" id="UP000050471">
    <property type="component" value="Unassembled WGS sequence"/>
</dbReference>
<keyword evidence="11" id="KW-0969">Cilium</keyword>
<dbReference type="PANTHER" id="PTHR35091">
    <property type="entry name" value="FLAGELLAR PROTEIN FLIL"/>
    <property type="match status" value="1"/>
</dbReference>
<keyword evidence="7 10" id="KW-0283">Flagellar rotation</keyword>
<evidence type="ECO:0000256" key="7">
    <source>
        <dbReference type="ARBA" id="ARBA00022779"/>
    </source>
</evidence>
<sequence>MAEAEEPVEGEEDAPKKKSKKGLIIGLILSLVLGGGGFFAVYSGMILAPSTEEEMVEEAEMVLDLPSVSYVELDPLVISLGTSGSNKHLRFRGSLEVDPAYAEDVVQVRPRVLDVLNTYLRAVEMSDLEDPSMLVKLRAQMLRRIQLVTGEGRVRDLLILEFVLN</sequence>
<dbReference type="EMBL" id="LKBA01000024">
    <property type="protein sequence ID" value="KPN61811.1"/>
    <property type="molecule type" value="Genomic_DNA"/>
</dbReference>
<dbReference type="PANTHER" id="PTHR35091:SF2">
    <property type="entry name" value="FLAGELLAR PROTEIN FLIL"/>
    <property type="match status" value="1"/>
</dbReference>
<keyword evidence="8 10" id="KW-1133">Transmembrane helix</keyword>
<dbReference type="OrthoDB" id="7619358at2"/>
<organism evidence="11 12">
    <name type="scientific">Aliiroseovarius crassostreae</name>
    <dbReference type="NCBI Taxonomy" id="154981"/>
    <lineage>
        <taxon>Bacteria</taxon>
        <taxon>Pseudomonadati</taxon>
        <taxon>Pseudomonadota</taxon>
        <taxon>Alphaproteobacteria</taxon>
        <taxon>Rhodobacterales</taxon>
        <taxon>Paracoccaceae</taxon>
        <taxon>Aliiroseovarius</taxon>
    </lineage>
</organism>
<evidence type="ECO:0000256" key="5">
    <source>
        <dbReference type="ARBA" id="ARBA00022500"/>
    </source>
</evidence>
<comment type="subcellular location">
    <subcellularLocation>
        <location evidence="10">Cell inner membrane</location>
    </subcellularLocation>
    <subcellularLocation>
        <location evidence="2">Cell membrane</location>
        <topology evidence="2">Single-pass membrane protein</topology>
    </subcellularLocation>
</comment>
<keyword evidence="6 10" id="KW-0812">Transmembrane</keyword>
<keyword evidence="9 10" id="KW-0472">Membrane</keyword>
<keyword evidence="5 10" id="KW-0145">Chemotaxis</keyword>
<dbReference type="GO" id="GO:0009425">
    <property type="term" value="C:bacterial-type flagellum basal body"/>
    <property type="evidence" value="ECO:0007669"/>
    <property type="project" value="InterPro"/>
</dbReference>
<evidence type="ECO:0000313" key="11">
    <source>
        <dbReference type="EMBL" id="KPN61811.1"/>
    </source>
</evidence>
<name>A0A0N8IB11_9RHOB</name>
<evidence type="ECO:0000313" key="12">
    <source>
        <dbReference type="Proteomes" id="UP000050471"/>
    </source>
</evidence>
<keyword evidence="11" id="KW-0966">Cell projection</keyword>
<evidence type="ECO:0000256" key="3">
    <source>
        <dbReference type="ARBA" id="ARBA00008281"/>
    </source>
</evidence>
<keyword evidence="12" id="KW-1185">Reference proteome</keyword>
<comment type="caution">
    <text evidence="11">The sequence shown here is derived from an EMBL/GenBank/DDBJ whole genome shotgun (WGS) entry which is preliminary data.</text>
</comment>
<dbReference type="GO" id="GO:0005886">
    <property type="term" value="C:plasma membrane"/>
    <property type="evidence" value="ECO:0007669"/>
    <property type="project" value="UniProtKB-SubCell"/>
</dbReference>